<feature type="chain" id="PRO_5040482981" description="Secreted protein" evidence="1">
    <location>
        <begin position="22"/>
        <end position="95"/>
    </location>
</feature>
<accession>A0A9P9KQK4</accession>
<dbReference type="RefSeq" id="XP_046054509.1">
    <property type="nucleotide sequence ID" value="XM_046191492.1"/>
</dbReference>
<dbReference type="EMBL" id="JAGMUX010000002">
    <property type="protein sequence ID" value="KAH7266689.1"/>
    <property type="molecule type" value="Genomic_DNA"/>
</dbReference>
<sequence length="95" mass="10481">MLGHAWLIVAFFVASLERAFAFDVVAYILLTCVTRLSVGRVLLVSSVFRALELRPALVRTGRVNGMSRTIICLGVPELRARPHCHLAKCISMCPV</sequence>
<evidence type="ECO:0000256" key="1">
    <source>
        <dbReference type="SAM" id="SignalP"/>
    </source>
</evidence>
<dbReference type="AlphaFoldDB" id="A0A9P9KQK4"/>
<proteinExistence type="predicted"/>
<evidence type="ECO:0000313" key="3">
    <source>
        <dbReference type="Proteomes" id="UP000720189"/>
    </source>
</evidence>
<evidence type="ECO:0000313" key="2">
    <source>
        <dbReference type="EMBL" id="KAH7266689.1"/>
    </source>
</evidence>
<comment type="caution">
    <text evidence="2">The sequence shown here is derived from an EMBL/GenBank/DDBJ whole genome shotgun (WGS) entry which is preliminary data.</text>
</comment>
<keyword evidence="3" id="KW-1185">Reference proteome</keyword>
<dbReference type="GeneID" id="70221446"/>
<dbReference type="Proteomes" id="UP000720189">
    <property type="component" value="Unassembled WGS sequence"/>
</dbReference>
<reference evidence="2" key="1">
    <citation type="journal article" date="2021" name="Nat. Commun.">
        <title>Genetic determinants of endophytism in the Arabidopsis root mycobiome.</title>
        <authorList>
            <person name="Mesny F."/>
            <person name="Miyauchi S."/>
            <person name="Thiergart T."/>
            <person name="Pickel B."/>
            <person name="Atanasova L."/>
            <person name="Karlsson M."/>
            <person name="Huettel B."/>
            <person name="Barry K.W."/>
            <person name="Haridas S."/>
            <person name="Chen C."/>
            <person name="Bauer D."/>
            <person name="Andreopoulos W."/>
            <person name="Pangilinan J."/>
            <person name="LaButti K."/>
            <person name="Riley R."/>
            <person name="Lipzen A."/>
            <person name="Clum A."/>
            <person name="Drula E."/>
            <person name="Henrissat B."/>
            <person name="Kohler A."/>
            <person name="Grigoriev I.V."/>
            <person name="Martin F.M."/>
            <person name="Hacquard S."/>
        </authorList>
    </citation>
    <scope>NUCLEOTIDE SEQUENCE</scope>
    <source>
        <strain evidence="2">MPI-CAGE-AT-0023</strain>
    </source>
</reference>
<keyword evidence="1" id="KW-0732">Signal</keyword>
<organism evidence="2 3">
    <name type="scientific">Fusarium redolens</name>
    <dbReference type="NCBI Taxonomy" id="48865"/>
    <lineage>
        <taxon>Eukaryota</taxon>
        <taxon>Fungi</taxon>
        <taxon>Dikarya</taxon>
        <taxon>Ascomycota</taxon>
        <taxon>Pezizomycotina</taxon>
        <taxon>Sordariomycetes</taxon>
        <taxon>Hypocreomycetidae</taxon>
        <taxon>Hypocreales</taxon>
        <taxon>Nectriaceae</taxon>
        <taxon>Fusarium</taxon>
        <taxon>Fusarium redolens species complex</taxon>
    </lineage>
</organism>
<gene>
    <name evidence="2" type="ORF">BKA55DRAFT_553030</name>
</gene>
<protein>
    <recommendedName>
        <fullName evidence="4">Secreted protein</fullName>
    </recommendedName>
</protein>
<name>A0A9P9KQK4_FUSRE</name>
<feature type="signal peptide" evidence="1">
    <location>
        <begin position="1"/>
        <end position="21"/>
    </location>
</feature>
<evidence type="ECO:0008006" key="4">
    <source>
        <dbReference type="Google" id="ProtNLM"/>
    </source>
</evidence>